<dbReference type="EMBL" id="JAURVH010001518">
    <property type="protein sequence ID" value="KAK5927993.1"/>
    <property type="molecule type" value="Genomic_DNA"/>
</dbReference>
<accession>A0AAN8DWM0</accession>
<dbReference type="Proteomes" id="UP001331515">
    <property type="component" value="Unassembled WGS sequence"/>
</dbReference>
<dbReference type="AlphaFoldDB" id="A0AAN8DWM0"/>
<feature type="compositionally biased region" description="Basic residues" evidence="1">
    <location>
        <begin position="80"/>
        <end position="96"/>
    </location>
</feature>
<evidence type="ECO:0000313" key="3">
    <source>
        <dbReference type="Proteomes" id="UP001331515"/>
    </source>
</evidence>
<evidence type="ECO:0000256" key="1">
    <source>
        <dbReference type="SAM" id="MobiDB-lite"/>
    </source>
</evidence>
<keyword evidence="3" id="KW-1185">Reference proteome</keyword>
<reference evidence="2 3" key="1">
    <citation type="journal article" date="2023" name="Mol. Biol. Evol.">
        <title>Genomics of Secondarily Temperate Adaptation in the Only Non-Antarctic Icefish.</title>
        <authorList>
            <person name="Rivera-Colon A.G."/>
            <person name="Rayamajhi N."/>
            <person name="Minhas B.F."/>
            <person name="Madrigal G."/>
            <person name="Bilyk K.T."/>
            <person name="Yoon V."/>
            <person name="Hune M."/>
            <person name="Gregory S."/>
            <person name="Cheng C.H.C."/>
            <person name="Catchen J.M."/>
        </authorList>
    </citation>
    <scope>NUCLEOTIDE SEQUENCE [LARGE SCALE GENOMIC DNA]</scope>
    <source>
        <tissue evidence="2">White muscle</tissue>
    </source>
</reference>
<proteinExistence type="predicted"/>
<evidence type="ECO:0000313" key="2">
    <source>
        <dbReference type="EMBL" id="KAK5927993.1"/>
    </source>
</evidence>
<gene>
    <name evidence="2" type="ORF">CgunFtcFv8_013095</name>
</gene>
<sequence>MSQATPLKKKKVKKSKMEPDAVDEEGLVSPAETTAEEKKKGKKVDGQEEVQSEDQPAGGDGETEKETTDADASLLASGQTKKRLRKKLSPKKRQRIQKKEMQKHRAEWRYMEESKLAKIHKCRRNELLFSFGRGRRKCDKGNFVTVD</sequence>
<feature type="compositionally biased region" description="Basic and acidic residues" evidence="1">
    <location>
        <begin position="35"/>
        <end position="46"/>
    </location>
</feature>
<name>A0AAN8DWM0_CHAGU</name>
<comment type="caution">
    <text evidence="2">The sequence shown here is derived from an EMBL/GenBank/DDBJ whole genome shotgun (WGS) entry which is preliminary data.</text>
</comment>
<organism evidence="2 3">
    <name type="scientific">Champsocephalus gunnari</name>
    <name type="common">Mackerel icefish</name>
    <dbReference type="NCBI Taxonomy" id="52237"/>
    <lineage>
        <taxon>Eukaryota</taxon>
        <taxon>Metazoa</taxon>
        <taxon>Chordata</taxon>
        <taxon>Craniata</taxon>
        <taxon>Vertebrata</taxon>
        <taxon>Euteleostomi</taxon>
        <taxon>Actinopterygii</taxon>
        <taxon>Neopterygii</taxon>
        <taxon>Teleostei</taxon>
        <taxon>Neoteleostei</taxon>
        <taxon>Acanthomorphata</taxon>
        <taxon>Eupercaria</taxon>
        <taxon>Perciformes</taxon>
        <taxon>Notothenioidei</taxon>
        <taxon>Channichthyidae</taxon>
        <taxon>Champsocephalus</taxon>
    </lineage>
</organism>
<feature type="region of interest" description="Disordered" evidence="1">
    <location>
        <begin position="1"/>
        <end position="103"/>
    </location>
</feature>
<protein>
    <submittedName>
        <fullName evidence="2">Uncharacterized protein</fullName>
    </submittedName>
</protein>